<dbReference type="Pfam" id="PF01297">
    <property type="entry name" value="ZnuA"/>
    <property type="match status" value="1"/>
</dbReference>
<dbReference type="InterPro" id="IPR050492">
    <property type="entry name" value="Bact_metal-bind_prot9"/>
</dbReference>
<dbReference type="GO" id="GO:0030001">
    <property type="term" value="P:metal ion transport"/>
    <property type="evidence" value="ECO:0007669"/>
    <property type="project" value="InterPro"/>
</dbReference>
<dbReference type="EMBL" id="UHFG01000004">
    <property type="protein sequence ID" value="SUN48752.1"/>
    <property type="molecule type" value="Genomic_DNA"/>
</dbReference>
<dbReference type="SMR" id="A0A380JUJ7"/>
<evidence type="ECO:0000256" key="3">
    <source>
        <dbReference type="ARBA" id="ARBA00022729"/>
    </source>
</evidence>
<evidence type="ECO:0000256" key="2">
    <source>
        <dbReference type="ARBA" id="ARBA00022448"/>
    </source>
</evidence>
<keyword evidence="2" id="KW-0813">Transport</keyword>
<dbReference type="Gene3D" id="3.40.50.1980">
    <property type="entry name" value="Nitrogenase molybdenum iron protein domain"/>
    <property type="match status" value="1"/>
</dbReference>
<organism evidence="4 5">
    <name type="scientific">Streptococcus dysgalactiae subsp. dysgalactiae</name>
    <dbReference type="NCBI Taxonomy" id="99822"/>
    <lineage>
        <taxon>Bacteria</taxon>
        <taxon>Bacillati</taxon>
        <taxon>Bacillota</taxon>
        <taxon>Bacilli</taxon>
        <taxon>Lactobacillales</taxon>
        <taxon>Streptococcaceae</taxon>
        <taxon>Streptococcus</taxon>
    </lineage>
</organism>
<comment type="similarity">
    <text evidence="1">Belongs to the bacterial solute-binding protein 9 family.</text>
</comment>
<reference evidence="4 5" key="1">
    <citation type="submission" date="2018-06" db="EMBL/GenBank/DDBJ databases">
        <authorList>
            <consortium name="Pathogen Informatics"/>
            <person name="Doyle S."/>
        </authorList>
    </citation>
    <scope>NUCLEOTIDE SEQUENCE [LARGE SCALE GENOMIC DNA]</scope>
    <source>
        <strain evidence="4 5">NCTC4670</strain>
    </source>
</reference>
<gene>
    <name evidence="4" type="primary">lmb_2</name>
    <name evidence="4" type="ORF">NCTC4670_00677</name>
</gene>
<dbReference type="PANTHER" id="PTHR42953:SF3">
    <property type="entry name" value="HIGH-AFFINITY ZINC UPTAKE SYSTEM PROTEIN ZNUA"/>
    <property type="match status" value="1"/>
</dbReference>
<dbReference type="PANTHER" id="PTHR42953">
    <property type="entry name" value="HIGH-AFFINITY ZINC UPTAKE SYSTEM PROTEIN ZNUA-RELATED"/>
    <property type="match status" value="1"/>
</dbReference>
<dbReference type="Proteomes" id="UP000254797">
    <property type="component" value="Unassembled WGS sequence"/>
</dbReference>
<sequence length="144" mass="16598">MMLIYLFINSHSLEVWAGKLDANKHGSTVKIVEASKRLVMDKVEGLEDMPVTDGIDPARLYDPHTWSDSILAADKADIIDKQLAKINPKHQAVYQKNAKAFRKESEVINHSFQAKFKTVKTRTFDTRHTAFSYLAKRYYLRQLE</sequence>
<dbReference type="SUPFAM" id="SSF53807">
    <property type="entry name" value="Helical backbone' metal receptor"/>
    <property type="match status" value="1"/>
</dbReference>
<evidence type="ECO:0000313" key="5">
    <source>
        <dbReference type="Proteomes" id="UP000254797"/>
    </source>
</evidence>
<dbReference type="AlphaFoldDB" id="A0A380JUJ7"/>
<name>A0A380JUJ7_STRDY</name>
<protein>
    <submittedName>
        <fullName evidence="4">Laminin binding protein</fullName>
    </submittedName>
</protein>
<accession>A0A380JUJ7</accession>
<evidence type="ECO:0000313" key="4">
    <source>
        <dbReference type="EMBL" id="SUN48752.1"/>
    </source>
</evidence>
<evidence type="ECO:0000256" key="1">
    <source>
        <dbReference type="ARBA" id="ARBA00011028"/>
    </source>
</evidence>
<keyword evidence="3" id="KW-0732">Signal</keyword>
<dbReference type="InterPro" id="IPR006127">
    <property type="entry name" value="ZnuA-like"/>
</dbReference>
<proteinExistence type="inferred from homology"/>
<dbReference type="GO" id="GO:0046872">
    <property type="term" value="F:metal ion binding"/>
    <property type="evidence" value="ECO:0007669"/>
    <property type="project" value="InterPro"/>
</dbReference>